<dbReference type="Proteomes" id="UP000250358">
    <property type="component" value="Unassembled WGS sequence"/>
</dbReference>
<evidence type="ECO:0000313" key="2">
    <source>
        <dbReference type="Proteomes" id="UP000250358"/>
    </source>
</evidence>
<proteinExistence type="predicted"/>
<dbReference type="EMBL" id="UAQM01000042">
    <property type="protein sequence ID" value="SPU46413.1"/>
    <property type="molecule type" value="Genomic_DNA"/>
</dbReference>
<sequence>MPVRLTRRPARFAAALGGLSILMLTAACNERAPEPPAP</sequence>
<name>A0A2X1ANT8_BREDI</name>
<protein>
    <submittedName>
        <fullName evidence="1">Uncharacterized protein</fullName>
    </submittedName>
</protein>
<dbReference type="PROSITE" id="PS51257">
    <property type="entry name" value="PROKAR_LIPOPROTEIN"/>
    <property type="match status" value="1"/>
</dbReference>
<reference evidence="1 2" key="1">
    <citation type="submission" date="2018-06" db="EMBL/GenBank/DDBJ databases">
        <authorList>
            <consortium name="Pathogen Informatics"/>
            <person name="Doyle S."/>
        </authorList>
    </citation>
    <scope>NUCLEOTIDE SEQUENCE [LARGE SCALE GENOMIC DNA]</scope>
    <source>
        <strain evidence="1 2">NCTC11165</strain>
    </source>
</reference>
<evidence type="ECO:0000313" key="1">
    <source>
        <dbReference type="EMBL" id="SPU46413.1"/>
    </source>
</evidence>
<dbReference type="AlphaFoldDB" id="A0A2X1ANT8"/>
<gene>
    <name evidence="1" type="ORF">NCTC11165_02746</name>
</gene>
<organism evidence="1 2">
    <name type="scientific">Brevundimonas diminuta</name>
    <name type="common">Pseudomonas diminuta</name>
    <dbReference type="NCBI Taxonomy" id="293"/>
    <lineage>
        <taxon>Bacteria</taxon>
        <taxon>Pseudomonadati</taxon>
        <taxon>Pseudomonadota</taxon>
        <taxon>Alphaproteobacteria</taxon>
        <taxon>Caulobacterales</taxon>
        <taxon>Caulobacteraceae</taxon>
        <taxon>Brevundimonas</taxon>
    </lineage>
</organism>
<accession>A0A2X1ANT8</accession>